<sequence length="169" mass="19188">LSDNSQSRAIDLSRATELIQATISLLTEYRTDSHWDRLYDHAVCLAQLHSISILVPGRRRRPSHFNDSVVCETIGTGASSKEEYKINLYYPVLDQFLKELNTRFESRNIDVLKGISACTPNSSNFLSIKDLKSFCKMYGVRIEESVLNVEVELIKRLADRNSMDSLASI</sequence>
<organism evidence="1">
    <name type="scientific">Amphimedon queenslandica</name>
    <name type="common">Sponge</name>
    <dbReference type="NCBI Taxonomy" id="400682"/>
    <lineage>
        <taxon>Eukaryota</taxon>
        <taxon>Metazoa</taxon>
        <taxon>Porifera</taxon>
        <taxon>Demospongiae</taxon>
        <taxon>Heteroscleromorpha</taxon>
        <taxon>Haplosclerida</taxon>
        <taxon>Niphatidae</taxon>
        <taxon>Amphimedon</taxon>
    </lineage>
</organism>
<dbReference type="InterPro" id="IPR052958">
    <property type="entry name" value="IFN-induced_PKR_regulator"/>
</dbReference>
<protein>
    <submittedName>
        <fullName evidence="1">Uncharacterized protein</fullName>
    </submittedName>
</protein>
<dbReference type="EnsemblMetazoa" id="Aqu2.1.44445_001">
    <property type="protein sequence ID" value="Aqu2.1.44445_001"/>
    <property type="gene ID" value="Aqu2.1.44445"/>
</dbReference>
<evidence type="ECO:0000313" key="1">
    <source>
        <dbReference type="EnsemblMetazoa" id="Aqu2.1.44445_001"/>
    </source>
</evidence>
<dbReference type="InParanoid" id="A0A1X7VX50"/>
<reference evidence="1" key="1">
    <citation type="submission" date="2017-05" db="UniProtKB">
        <authorList>
            <consortium name="EnsemblMetazoa"/>
        </authorList>
    </citation>
    <scope>IDENTIFICATION</scope>
</reference>
<accession>A0A1X7VX50</accession>
<dbReference type="PANTHER" id="PTHR46289">
    <property type="entry name" value="52 KDA REPRESSOR OF THE INHIBITOR OF THE PROTEIN KINASE-LIKE PROTEIN-RELATED"/>
    <property type="match status" value="1"/>
</dbReference>
<dbReference type="PANTHER" id="PTHR46289:SF19">
    <property type="entry name" value="ZINC FINGER MYM-TYPE CONTAINING 1"/>
    <property type="match status" value="1"/>
</dbReference>
<dbReference type="OrthoDB" id="1739706at2759"/>
<name>A0A1X7VX50_AMPQE</name>
<proteinExistence type="predicted"/>
<dbReference type="AlphaFoldDB" id="A0A1X7VX50"/>